<dbReference type="SUPFAM" id="SSF111331">
    <property type="entry name" value="NAD kinase/diacylglycerol kinase-like"/>
    <property type="match status" value="1"/>
</dbReference>
<evidence type="ECO:0000313" key="6">
    <source>
        <dbReference type="EMBL" id="GGE09648.1"/>
    </source>
</evidence>
<dbReference type="PANTHER" id="PTHR12358:SF54">
    <property type="entry name" value="SPHINGOSINE KINASE RELATED PROTEIN"/>
    <property type="match status" value="1"/>
</dbReference>
<dbReference type="GO" id="GO:0016301">
    <property type="term" value="F:kinase activity"/>
    <property type="evidence" value="ECO:0007669"/>
    <property type="project" value="UniProtKB-KW"/>
</dbReference>
<name>A0A916ZRT2_9SPHN</name>
<keyword evidence="7" id="KW-1185">Reference proteome</keyword>
<accession>A0A916ZRT2</accession>
<comment type="caution">
    <text evidence="6">The sequence shown here is derived from an EMBL/GenBank/DDBJ whole genome shotgun (WGS) entry which is preliminary data.</text>
</comment>
<proteinExistence type="predicted"/>
<keyword evidence="4" id="KW-0067">ATP-binding</keyword>
<keyword evidence="2" id="KW-0547">Nucleotide-binding</keyword>
<dbReference type="Gene3D" id="2.60.200.40">
    <property type="match status" value="1"/>
</dbReference>
<dbReference type="AlphaFoldDB" id="A0A916ZRT2"/>
<evidence type="ECO:0000259" key="5">
    <source>
        <dbReference type="PROSITE" id="PS50146"/>
    </source>
</evidence>
<dbReference type="EMBL" id="BMJM01000004">
    <property type="protein sequence ID" value="GGE09648.1"/>
    <property type="molecule type" value="Genomic_DNA"/>
</dbReference>
<dbReference type="Proteomes" id="UP000635071">
    <property type="component" value="Unassembled WGS sequence"/>
</dbReference>
<dbReference type="RefSeq" id="WP_188762309.1">
    <property type="nucleotide sequence ID" value="NZ_BMJM01000004.1"/>
</dbReference>
<evidence type="ECO:0000313" key="7">
    <source>
        <dbReference type="Proteomes" id="UP000635071"/>
    </source>
</evidence>
<dbReference type="SMART" id="SM00046">
    <property type="entry name" value="DAGKc"/>
    <property type="match status" value="1"/>
</dbReference>
<evidence type="ECO:0000256" key="3">
    <source>
        <dbReference type="ARBA" id="ARBA00022777"/>
    </source>
</evidence>
<dbReference type="GO" id="GO:0005524">
    <property type="term" value="F:ATP binding"/>
    <property type="evidence" value="ECO:0007669"/>
    <property type="project" value="UniProtKB-KW"/>
</dbReference>
<feature type="domain" description="DAGKc" evidence="5">
    <location>
        <begin position="11"/>
        <end position="139"/>
    </location>
</feature>
<dbReference type="InterPro" id="IPR017438">
    <property type="entry name" value="ATP-NAD_kinase_N"/>
</dbReference>
<dbReference type="PANTHER" id="PTHR12358">
    <property type="entry name" value="SPHINGOSINE KINASE"/>
    <property type="match status" value="1"/>
</dbReference>
<gene>
    <name evidence="6" type="ORF">GCM10011529_15000</name>
</gene>
<evidence type="ECO:0000256" key="4">
    <source>
        <dbReference type="ARBA" id="ARBA00022840"/>
    </source>
</evidence>
<dbReference type="InterPro" id="IPR001206">
    <property type="entry name" value="Diacylglycerol_kinase_cat_dom"/>
</dbReference>
<dbReference type="Gene3D" id="3.40.50.10330">
    <property type="entry name" value="Probable inorganic polyphosphate/atp-NAD kinase, domain 1"/>
    <property type="match status" value="1"/>
</dbReference>
<keyword evidence="1" id="KW-0808">Transferase</keyword>
<dbReference type="InterPro" id="IPR045540">
    <property type="entry name" value="YegS/DAGK_C"/>
</dbReference>
<organism evidence="6 7">
    <name type="scientific">Sandarakinorhabdus glacialis</name>
    <dbReference type="NCBI Taxonomy" id="1614636"/>
    <lineage>
        <taxon>Bacteria</taxon>
        <taxon>Pseudomonadati</taxon>
        <taxon>Pseudomonadota</taxon>
        <taxon>Alphaproteobacteria</taxon>
        <taxon>Sphingomonadales</taxon>
        <taxon>Sphingosinicellaceae</taxon>
        <taxon>Sandarakinorhabdus</taxon>
    </lineage>
</organism>
<reference evidence="6" key="2">
    <citation type="submission" date="2020-09" db="EMBL/GenBank/DDBJ databases">
        <authorList>
            <person name="Sun Q."/>
            <person name="Zhou Y."/>
        </authorList>
    </citation>
    <scope>NUCLEOTIDE SEQUENCE</scope>
    <source>
        <strain evidence="6">CGMCC 1.15519</strain>
    </source>
</reference>
<dbReference type="Pfam" id="PF00781">
    <property type="entry name" value="DAGK_cat"/>
    <property type="match status" value="1"/>
</dbReference>
<dbReference type="PROSITE" id="PS50146">
    <property type="entry name" value="DAGK"/>
    <property type="match status" value="1"/>
</dbReference>
<sequence>MSSEWTAQGALERRRIAIIVNAKSRRGRKLFAAACEGLTARGFEVAAAHAVRHPRDLSRVLAETIAAGHDVIAIGGGDGTLASAAGRMAKKPLVMAILPLGTANSFARTLGIEPELEPALDVIATGDVARADVVRIGDSFFINSATIGVPARIAEDIPHGLKRWFGRFGYLSYAVVKFLKLEPFKVRISIPGQPDIVDDAVEVRIGNGPFVGGLRVIDGADPESSDVIIQLVRGRYAAALAGVWAANLAGWRPGRGRIREVRASNFTLSCTPEQPISVDGETGTCTPVLVAVEPWAVNIIVPKGTTAETRAELELPELPWDDGAVVE</sequence>
<protein>
    <recommendedName>
        <fullName evidence="5">DAGKc domain-containing protein</fullName>
    </recommendedName>
</protein>
<reference evidence="6" key="1">
    <citation type="journal article" date="2014" name="Int. J. Syst. Evol. Microbiol.">
        <title>Complete genome sequence of Corynebacterium casei LMG S-19264T (=DSM 44701T), isolated from a smear-ripened cheese.</title>
        <authorList>
            <consortium name="US DOE Joint Genome Institute (JGI-PGF)"/>
            <person name="Walter F."/>
            <person name="Albersmeier A."/>
            <person name="Kalinowski J."/>
            <person name="Ruckert C."/>
        </authorList>
    </citation>
    <scope>NUCLEOTIDE SEQUENCE</scope>
    <source>
        <strain evidence="6">CGMCC 1.15519</strain>
    </source>
</reference>
<dbReference type="Pfam" id="PF19279">
    <property type="entry name" value="YegS_C"/>
    <property type="match status" value="1"/>
</dbReference>
<evidence type="ECO:0000256" key="1">
    <source>
        <dbReference type="ARBA" id="ARBA00022679"/>
    </source>
</evidence>
<evidence type="ECO:0000256" key="2">
    <source>
        <dbReference type="ARBA" id="ARBA00022741"/>
    </source>
</evidence>
<dbReference type="InterPro" id="IPR016064">
    <property type="entry name" value="NAD/diacylglycerol_kinase_sf"/>
</dbReference>
<keyword evidence="3" id="KW-0418">Kinase</keyword>
<dbReference type="InterPro" id="IPR050187">
    <property type="entry name" value="Lipid_Phosphate_FormReg"/>
</dbReference>